<dbReference type="Pfam" id="PF02518">
    <property type="entry name" value="HATPase_c"/>
    <property type="match status" value="1"/>
</dbReference>
<evidence type="ECO:0000256" key="9">
    <source>
        <dbReference type="ARBA" id="ARBA00022840"/>
    </source>
</evidence>
<evidence type="ECO:0000313" key="16">
    <source>
        <dbReference type="EMBL" id="MCV7229239.1"/>
    </source>
</evidence>
<dbReference type="EC" id="2.7.13.3" evidence="3"/>
<evidence type="ECO:0000256" key="7">
    <source>
        <dbReference type="ARBA" id="ARBA00022741"/>
    </source>
</evidence>
<feature type="transmembrane region" description="Helical" evidence="13">
    <location>
        <begin position="92"/>
        <end position="112"/>
    </location>
</feature>
<gene>
    <name evidence="16" type="ORF">H7J73_24825</name>
</gene>
<dbReference type="Gene3D" id="1.20.5.1930">
    <property type="match status" value="1"/>
</dbReference>
<keyword evidence="10 13" id="KW-1133">Transmembrane helix</keyword>
<dbReference type="InterPro" id="IPR011712">
    <property type="entry name" value="Sig_transdc_His_kin_sub3_dim/P"/>
</dbReference>
<dbReference type="InterPro" id="IPR003018">
    <property type="entry name" value="GAF"/>
</dbReference>
<keyword evidence="5" id="KW-0808">Transferase</keyword>
<dbReference type="PANTHER" id="PTHR24421">
    <property type="entry name" value="NITRATE/NITRITE SENSOR PROTEIN NARX-RELATED"/>
    <property type="match status" value="1"/>
</dbReference>
<evidence type="ECO:0000256" key="5">
    <source>
        <dbReference type="ARBA" id="ARBA00022679"/>
    </source>
</evidence>
<dbReference type="Gene3D" id="3.30.450.40">
    <property type="match status" value="1"/>
</dbReference>
<keyword evidence="12 13" id="KW-0472">Membrane</keyword>
<dbReference type="InterPro" id="IPR038318">
    <property type="entry name" value="KdpD_sf"/>
</dbReference>
<evidence type="ECO:0000256" key="8">
    <source>
        <dbReference type="ARBA" id="ARBA00022777"/>
    </source>
</evidence>
<evidence type="ECO:0000313" key="17">
    <source>
        <dbReference type="Proteomes" id="UP001526201"/>
    </source>
</evidence>
<dbReference type="Gene3D" id="3.30.565.10">
    <property type="entry name" value="Histidine kinase-like ATPase, C-terminal domain"/>
    <property type="match status" value="1"/>
</dbReference>
<evidence type="ECO:0000259" key="15">
    <source>
        <dbReference type="SMART" id="SM00387"/>
    </source>
</evidence>
<dbReference type="InterPro" id="IPR025201">
    <property type="entry name" value="KdpD_TM"/>
</dbReference>
<dbReference type="InterPro" id="IPR050482">
    <property type="entry name" value="Sensor_HK_TwoCompSys"/>
</dbReference>
<keyword evidence="7" id="KW-0547">Nucleotide-binding</keyword>
<keyword evidence="11" id="KW-0902">Two-component regulatory system</keyword>
<dbReference type="InterPro" id="IPR029016">
    <property type="entry name" value="GAF-like_dom_sf"/>
</dbReference>
<evidence type="ECO:0000256" key="13">
    <source>
        <dbReference type="SAM" id="Phobius"/>
    </source>
</evidence>
<sequence length="612" mass="64391">MSNRFLALLLRPTARPVGWGIVVAISFIAAEVVIVHQLKRVAPDNAFGAIFLLGVLVISAGWGFGLAVATSIASAAVYVYIHLEGSDSLAPALFVFLPVALLANLLAGQARLRAEEAEQRRREADLAATLARVMLRAGDLPRALEDAGRRMAHVLNLSVAALRLGEVPAEPGTSAIALHDGDAPIGTLLIPTDVDRSTARRLHRMIPALEALLAAACEREQKLRAAQREVEVSHAQVSALARQQTALRRVATLVARGADTKVVYPAAVAELADGLGAEHVTLVSYQPDDHCTVLAAHESREGVQHFPVGEPFPLAGDSLSTRIYRTAKPARIDDYGDVDGQIAGRLQPLGLRSGVGAPVIVDGQVRGALLIGSALPNAMPPDTETRVGDFADLVATAIANAETRSELTASRARIVAASDQARRRFERDLHDGAQQRIVSLGLELRTLQSSVPPELDTLSEGLTHAVDGLGGLYTDLQTLSRGLHPAILSKGGLAPAIKTLARRSSVPVRLDLDIDRRLAESIEVAAYYVVAEALTNAAKYAEATEVSVRVAIRECELHLAVSDDGVGGAVSGGGSGLIGLKDRVEALSGRLRIASPTGGGTTLTATIPTGDD</sequence>
<dbReference type="PANTHER" id="PTHR24421:SF10">
    <property type="entry name" value="NITRATE_NITRITE SENSOR PROTEIN NARQ"/>
    <property type="match status" value="1"/>
</dbReference>
<feature type="domain" description="GAF" evidence="14">
    <location>
        <begin position="259"/>
        <end position="408"/>
    </location>
</feature>
<dbReference type="SMART" id="SM00387">
    <property type="entry name" value="HATPase_c"/>
    <property type="match status" value="1"/>
</dbReference>
<comment type="caution">
    <text evidence="16">The sequence shown here is derived from an EMBL/GenBank/DDBJ whole genome shotgun (WGS) entry which is preliminary data.</text>
</comment>
<evidence type="ECO:0000256" key="3">
    <source>
        <dbReference type="ARBA" id="ARBA00012438"/>
    </source>
</evidence>
<evidence type="ECO:0000256" key="11">
    <source>
        <dbReference type="ARBA" id="ARBA00023012"/>
    </source>
</evidence>
<keyword evidence="17" id="KW-1185">Reference proteome</keyword>
<feature type="domain" description="Histidine kinase/HSP90-like ATPase" evidence="15">
    <location>
        <begin position="521"/>
        <end position="611"/>
    </location>
</feature>
<reference evidence="16 17" key="1">
    <citation type="journal article" date="2022" name="BMC Genomics">
        <title>Comparative genome analysis of mycobacteria focusing on tRNA and non-coding RNA.</title>
        <authorList>
            <person name="Behra P.R.K."/>
            <person name="Pettersson B.M.F."/>
            <person name="Ramesh M."/>
            <person name="Das S."/>
            <person name="Dasgupta S."/>
            <person name="Kirsebom L.A."/>
        </authorList>
    </citation>
    <scope>NUCLEOTIDE SEQUENCE [LARGE SCALE GENOMIC DNA]</scope>
    <source>
        <strain evidence="16 17">DSM 44078</strain>
    </source>
</reference>
<dbReference type="Pfam" id="PF13493">
    <property type="entry name" value="DUF4118"/>
    <property type="match status" value="1"/>
</dbReference>
<evidence type="ECO:0000259" key="14">
    <source>
        <dbReference type="SMART" id="SM00065"/>
    </source>
</evidence>
<keyword evidence="4" id="KW-0597">Phosphoprotein</keyword>
<evidence type="ECO:0000256" key="10">
    <source>
        <dbReference type="ARBA" id="ARBA00022989"/>
    </source>
</evidence>
<name>A0ABT3CIB8_9MYCO</name>
<dbReference type="EMBL" id="JACKTY010000040">
    <property type="protein sequence ID" value="MCV7229239.1"/>
    <property type="molecule type" value="Genomic_DNA"/>
</dbReference>
<proteinExistence type="predicted"/>
<keyword evidence="8" id="KW-0418">Kinase</keyword>
<accession>A0ABT3CIB8</accession>
<dbReference type="Pfam" id="PF13185">
    <property type="entry name" value="GAF_2"/>
    <property type="match status" value="1"/>
</dbReference>
<dbReference type="SMART" id="SM00065">
    <property type="entry name" value="GAF"/>
    <property type="match status" value="1"/>
</dbReference>
<protein>
    <recommendedName>
        <fullName evidence="3">histidine kinase</fullName>
        <ecNumber evidence="3">2.7.13.3</ecNumber>
    </recommendedName>
</protein>
<keyword evidence="6 13" id="KW-0812">Transmembrane</keyword>
<comment type="subcellular location">
    <subcellularLocation>
        <location evidence="2">Membrane</location>
        <topology evidence="2">Multi-pass membrane protein</topology>
    </subcellularLocation>
</comment>
<evidence type="ECO:0000256" key="12">
    <source>
        <dbReference type="ARBA" id="ARBA00023136"/>
    </source>
</evidence>
<feature type="transmembrane region" description="Helical" evidence="13">
    <location>
        <begin position="47"/>
        <end position="80"/>
    </location>
</feature>
<evidence type="ECO:0000256" key="4">
    <source>
        <dbReference type="ARBA" id="ARBA00022553"/>
    </source>
</evidence>
<organism evidence="16 17">
    <name type="scientific">Mycolicibacterium komossense</name>
    <dbReference type="NCBI Taxonomy" id="1779"/>
    <lineage>
        <taxon>Bacteria</taxon>
        <taxon>Bacillati</taxon>
        <taxon>Actinomycetota</taxon>
        <taxon>Actinomycetes</taxon>
        <taxon>Mycobacteriales</taxon>
        <taxon>Mycobacteriaceae</taxon>
        <taxon>Mycolicibacterium</taxon>
    </lineage>
</organism>
<dbReference type="SUPFAM" id="SSF55781">
    <property type="entry name" value="GAF domain-like"/>
    <property type="match status" value="1"/>
</dbReference>
<dbReference type="Gene3D" id="1.20.120.620">
    <property type="entry name" value="Backbone structure of the membrane domain of e. Coli histidine kinase receptor kdpd"/>
    <property type="match status" value="1"/>
</dbReference>
<evidence type="ECO:0000256" key="6">
    <source>
        <dbReference type="ARBA" id="ARBA00022692"/>
    </source>
</evidence>
<dbReference type="Proteomes" id="UP001526201">
    <property type="component" value="Unassembled WGS sequence"/>
</dbReference>
<dbReference type="Pfam" id="PF07730">
    <property type="entry name" value="HisKA_3"/>
    <property type="match status" value="1"/>
</dbReference>
<feature type="transmembrane region" description="Helical" evidence="13">
    <location>
        <begin position="16"/>
        <end position="35"/>
    </location>
</feature>
<dbReference type="InterPro" id="IPR003594">
    <property type="entry name" value="HATPase_dom"/>
</dbReference>
<keyword evidence="9" id="KW-0067">ATP-binding</keyword>
<evidence type="ECO:0000256" key="2">
    <source>
        <dbReference type="ARBA" id="ARBA00004141"/>
    </source>
</evidence>
<dbReference type="InterPro" id="IPR036890">
    <property type="entry name" value="HATPase_C_sf"/>
</dbReference>
<comment type="catalytic activity">
    <reaction evidence="1">
        <text>ATP + protein L-histidine = ADP + protein N-phospho-L-histidine.</text>
        <dbReference type="EC" id="2.7.13.3"/>
    </reaction>
</comment>
<evidence type="ECO:0000256" key="1">
    <source>
        <dbReference type="ARBA" id="ARBA00000085"/>
    </source>
</evidence>
<dbReference type="SUPFAM" id="SSF55874">
    <property type="entry name" value="ATPase domain of HSP90 chaperone/DNA topoisomerase II/histidine kinase"/>
    <property type="match status" value="1"/>
</dbReference>